<evidence type="ECO:0000256" key="6">
    <source>
        <dbReference type="SAM" id="MobiDB-lite"/>
    </source>
</evidence>
<comment type="function">
    <text evidence="5">Component of the mitochondrial ribosome (mitoribosome), a dedicated translation machinery responsible for the synthesis of mitochondrial genome-encoded proteins, including at least some of the essential transmembrane subunits of the mitochondrial respiratory chain. The mitoribosomes are attached to the mitochondrial inner membrane and translation products are cotranslationally integrated into the membrane.</text>
</comment>
<evidence type="ECO:0000256" key="4">
    <source>
        <dbReference type="ARBA" id="ARBA00035269"/>
    </source>
</evidence>
<protein>
    <recommendedName>
        <fullName evidence="4">Large ribosomal subunit protein bL28m</fullName>
    </recommendedName>
</protein>
<dbReference type="Pfam" id="PF00830">
    <property type="entry name" value="Ribosomal_L28"/>
    <property type="match status" value="1"/>
</dbReference>
<sequence length="265" mass="30194">MAPTLPQSCLLRAPSLTSSLSLLSISRPFSQSVSQKYKQDTPRQNPPFSPSGPGARLPPIPSPTSRSPHIPSYPFGPRQVYHQSNSGLYGSASIRFGNTVSERNEIKTRRSWRPNVQQKRLWSASLNCFVRTRLTTRVLRTIDKVGGLDEYLLGVKTQRLKDLGPWGWRLRWRIMQTDAIKERMQQESKDLGLPLVDRQWRKAGLHLLPDGKTTDAKTHKAMMEETDRIIKSDKEMPLEEEGKLTTADEGFMKEETQQKQKKVKA</sequence>
<dbReference type="FunFam" id="2.30.170.40:FF:000003">
    <property type="entry name" value="54S ribosomal protein L24"/>
    <property type="match status" value="1"/>
</dbReference>
<dbReference type="Proteomes" id="UP001302126">
    <property type="component" value="Unassembled WGS sequence"/>
</dbReference>
<dbReference type="GO" id="GO:0003735">
    <property type="term" value="F:structural constituent of ribosome"/>
    <property type="evidence" value="ECO:0007669"/>
    <property type="project" value="InterPro"/>
</dbReference>
<dbReference type="InterPro" id="IPR034704">
    <property type="entry name" value="Ribosomal_bL28/bL31-like_sf"/>
</dbReference>
<accession>A0AAN7AFC1</accession>
<name>A0AAN7AFC1_9PEZI</name>
<gene>
    <name evidence="7" type="ORF">QBC35DRAFT_501075</name>
</gene>
<evidence type="ECO:0000256" key="5">
    <source>
        <dbReference type="ARBA" id="ARBA00037226"/>
    </source>
</evidence>
<reference evidence="7" key="2">
    <citation type="submission" date="2023-05" db="EMBL/GenBank/DDBJ databases">
        <authorList>
            <consortium name="Lawrence Berkeley National Laboratory"/>
            <person name="Steindorff A."/>
            <person name="Hensen N."/>
            <person name="Bonometti L."/>
            <person name="Westerberg I."/>
            <person name="Brannstrom I.O."/>
            <person name="Guillou S."/>
            <person name="Cros-Aarteil S."/>
            <person name="Calhoun S."/>
            <person name="Haridas S."/>
            <person name="Kuo A."/>
            <person name="Mondo S."/>
            <person name="Pangilinan J."/>
            <person name="Riley R."/>
            <person name="Labutti K."/>
            <person name="Andreopoulos B."/>
            <person name="Lipzen A."/>
            <person name="Chen C."/>
            <person name="Yanf M."/>
            <person name="Daum C."/>
            <person name="Ng V."/>
            <person name="Clum A."/>
            <person name="Ohm R."/>
            <person name="Martin F."/>
            <person name="Silar P."/>
            <person name="Natvig D."/>
            <person name="Lalanne C."/>
            <person name="Gautier V."/>
            <person name="Ament-Velasquez S.L."/>
            <person name="Kruys A."/>
            <person name="Hutchinson M.I."/>
            <person name="Powell A.J."/>
            <person name="Barry K."/>
            <person name="Miller A.N."/>
            <person name="Grigoriev I.V."/>
            <person name="Debuchy R."/>
            <person name="Gladieux P."/>
            <person name="Thoren M.H."/>
            <person name="Johannesson H."/>
        </authorList>
    </citation>
    <scope>NUCLEOTIDE SEQUENCE</scope>
    <source>
        <strain evidence="7">PSN309</strain>
    </source>
</reference>
<dbReference type="GO" id="GO:0005762">
    <property type="term" value="C:mitochondrial large ribosomal subunit"/>
    <property type="evidence" value="ECO:0007669"/>
    <property type="project" value="TreeGrafter"/>
</dbReference>
<comment type="caution">
    <text evidence="7">The sequence shown here is derived from an EMBL/GenBank/DDBJ whole genome shotgun (WGS) entry which is preliminary data.</text>
</comment>
<keyword evidence="8" id="KW-1185">Reference proteome</keyword>
<keyword evidence="2" id="KW-0689">Ribosomal protein</keyword>
<evidence type="ECO:0000256" key="1">
    <source>
        <dbReference type="ARBA" id="ARBA00008760"/>
    </source>
</evidence>
<proteinExistence type="inferred from homology"/>
<evidence type="ECO:0000313" key="7">
    <source>
        <dbReference type="EMBL" id="KAK4186501.1"/>
    </source>
</evidence>
<feature type="region of interest" description="Disordered" evidence="6">
    <location>
        <begin position="228"/>
        <end position="265"/>
    </location>
</feature>
<feature type="compositionally biased region" description="Basic and acidic residues" evidence="6">
    <location>
        <begin position="228"/>
        <end position="243"/>
    </location>
</feature>
<feature type="compositionally biased region" description="Pro residues" evidence="6">
    <location>
        <begin position="44"/>
        <end position="62"/>
    </location>
</feature>
<evidence type="ECO:0000313" key="8">
    <source>
        <dbReference type="Proteomes" id="UP001302126"/>
    </source>
</evidence>
<dbReference type="AlphaFoldDB" id="A0AAN7AFC1"/>
<organism evidence="7 8">
    <name type="scientific">Podospora australis</name>
    <dbReference type="NCBI Taxonomy" id="1536484"/>
    <lineage>
        <taxon>Eukaryota</taxon>
        <taxon>Fungi</taxon>
        <taxon>Dikarya</taxon>
        <taxon>Ascomycota</taxon>
        <taxon>Pezizomycotina</taxon>
        <taxon>Sordariomycetes</taxon>
        <taxon>Sordariomycetidae</taxon>
        <taxon>Sordariales</taxon>
        <taxon>Podosporaceae</taxon>
        <taxon>Podospora</taxon>
    </lineage>
</organism>
<reference evidence="7" key="1">
    <citation type="journal article" date="2023" name="Mol. Phylogenet. Evol.">
        <title>Genome-scale phylogeny and comparative genomics of the fungal order Sordariales.</title>
        <authorList>
            <person name="Hensen N."/>
            <person name="Bonometti L."/>
            <person name="Westerberg I."/>
            <person name="Brannstrom I.O."/>
            <person name="Guillou S."/>
            <person name="Cros-Aarteil S."/>
            <person name="Calhoun S."/>
            <person name="Haridas S."/>
            <person name="Kuo A."/>
            <person name="Mondo S."/>
            <person name="Pangilinan J."/>
            <person name="Riley R."/>
            <person name="LaButti K."/>
            <person name="Andreopoulos B."/>
            <person name="Lipzen A."/>
            <person name="Chen C."/>
            <person name="Yan M."/>
            <person name="Daum C."/>
            <person name="Ng V."/>
            <person name="Clum A."/>
            <person name="Steindorff A."/>
            <person name="Ohm R.A."/>
            <person name="Martin F."/>
            <person name="Silar P."/>
            <person name="Natvig D.O."/>
            <person name="Lalanne C."/>
            <person name="Gautier V."/>
            <person name="Ament-Velasquez S.L."/>
            <person name="Kruys A."/>
            <person name="Hutchinson M.I."/>
            <person name="Powell A.J."/>
            <person name="Barry K."/>
            <person name="Miller A.N."/>
            <person name="Grigoriev I.V."/>
            <person name="Debuchy R."/>
            <person name="Gladieux P."/>
            <person name="Hiltunen Thoren M."/>
            <person name="Johannesson H."/>
        </authorList>
    </citation>
    <scope>NUCLEOTIDE SEQUENCE</scope>
    <source>
        <strain evidence="7">PSN309</strain>
    </source>
</reference>
<dbReference type="EMBL" id="MU864422">
    <property type="protein sequence ID" value="KAK4186501.1"/>
    <property type="molecule type" value="Genomic_DNA"/>
</dbReference>
<comment type="similarity">
    <text evidence="1">Belongs to the bacterial ribosomal protein bL28 family.</text>
</comment>
<dbReference type="InterPro" id="IPR026569">
    <property type="entry name" value="Ribosomal_bL28"/>
</dbReference>
<dbReference type="SUPFAM" id="SSF143800">
    <property type="entry name" value="L28p-like"/>
    <property type="match status" value="1"/>
</dbReference>
<evidence type="ECO:0000256" key="3">
    <source>
        <dbReference type="ARBA" id="ARBA00023274"/>
    </source>
</evidence>
<dbReference type="Gene3D" id="2.30.170.40">
    <property type="entry name" value="Ribosomal protein L28/L24"/>
    <property type="match status" value="1"/>
</dbReference>
<dbReference type="InterPro" id="IPR037147">
    <property type="entry name" value="Ribosomal_bL28_sf"/>
</dbReference>
<evidence type="ECO:0000256" key="2">
    <source>
        <dbReference type="ARBA" id="ARBA00022980"/>
    </source>
</evidence>
<feature type="region of interest" description="Disordered" evidence="6">
    <location>
        <begin position="33"/>
        <end position="76"/>
    </location>
</feature>
<keyword evidence="3" id="KW-0687">Ribonucleoprotein</keyword>
<dbReference type="PANTHER" id="PTHR13528">
    <property type="entry name" value="39S RIBOSOMAL PROTEIN L28, MITOCHONDRIAL"/>
    <property type="match status" value="1"/>
</dbReference>
<dbReference type="PANTHER" id="PTHR13528:SF2">
    <property type="entry name" value="LARGE RIBOSOMAL SUBUNIT PROTEIN BL28M"/>
    <property type="match status" value="1"/>
</dbReference>